<reference evidence="1 2" key="1">
    <citation type="journal article" date="2023" name="Syst. Appl. Microbiol.">
        <title>Agrobacterium cucumeris sp. nov. isolated from crazy roots on cucumber (Cucumis sativus).</title>
        <authorList>
            <person name="Warabieda M."/>
            <person name="Kuzmanovic N."/>
            <person name="Trzcinski P."/>
            <person name="Pulawska J."/>
        </authorList>
    </citation>
    <scope>NUCLEOTIDE SEQUENCE [LARGE SCALE GENOMIC DNA]</scope>
    <source>
        <strain evidence="1 2">O132</strain>
    </source>
</reference>
<proteinExistence type="predicted"/>
<organism evidence="1 2">
    <name type="scientific">Agrobacterium cucumeris</name>
    <dbReference type="NCBI Taxonomy" id="2862866"/>
    <lineage>
        <taxon>Bacteria</taxon>
        <taxon>Pseudomonadati</taxon>
        <taxon>Pseudomonadota</taxon>
        <taxon>Alphaproteobacteria</taxon>
        <taxon>Hyphomicrobiales</taxon>
        <taxon>Rhizobiaceae</taxon>
        <taxon>Rhizobium/Agrobacterium group</taxon>
        <taxon>Agrobacterium</taxon>
    </lineage>
</organism>
<dbReference type="Proteomes" id="UP001225611">
    <property type="component" value="Chromosome 1"/>
</dbReference>
<evidence type="ECO:0000313" key="1">
    <source>
        <dbReference type="EMBL" id="WHO06970.1"/>
    </source>
</evidence>
<sequence length="183" mass="21102">MKYVLDTSLNERETYLLGSIVSQWGYLEADIFEQTLQALADVEPLPKEMNNAKFSLVLDLWLREVAEKQVGERRAVLITQYERIRELSQFRQAVVHSRWEWTPEKPDEVVAVRVIKKEIIRAKFTVQDLADMAGRVGEIRYLIRYPGGLEDRAKEMAETGFFVSRGGWERLFGGAGSVEDEMS</sequence>
<evidence type="ECO:0000313" key="2">
    <source>
        <dbReference type="Proteomes" id="UP001225611"/>
    </source>
</evidence>
<accession>A0ABY8RH11</accession>
<keyword evidence="2" id="KW-1185">Reference proteome</keyword>
<name>A0ABY8RH11_9HYPH</name>
<gene>
    <name evidence="1" type="ORF">KZ699_07535</name>
</gene>
<dbReference type="RefSeq" id="WP_269699778.1">
    <property type="nucleotide sequence ID" value="NZ_CP080387.1"/>
</dbReference>
<protein>
    <submittedName>
        <fullName evidence="1">Uncharacterized protein</fullName>
    </submittedName>
</protein>
<dbReference type="EMBL" id="CP080387">
    <property type="protein sequence ID" value="WHO06970.1"/>
    <property type="molecule type" value="Genomic_DNA"/>
</dbReference>